<accession>A0ABV7F806</accession>
<dbReference type="Gene3D" id="3.40.50.300">
    <property type="entry name" value="P-loop containing nucleotide triphosphate hydrolases"/>
    <property type="match status" value="1"/>
</dbReference>
<keyword evidence="5 8" id="KW-0067">ATP-binding</keyword>
<organism evidence="10 11">
    <name type="scientific">Undibacterium arcticum</name>
    <dbReference type="NCBI Taxonomy" id="1762892"/>
    <lineage>
        <taxon>Bacteria</taxon>
        <taxon>Pseudomonadati</taxon>
        <taxon>Pseudomonadota</taxon>
        <taxon>Betaproteobacteria</taxon>
        <taxon>Burkholderiales</taxon>
        <taxon>Oxalobacteraceae</taxon>
        <taxon>Undibacterium</taxon>
    </lineage>
</organism>
<evidence type="ECO:0000313" key="11">
    <source>
        <dbReference type="Proteomes" id="UP001595530"/>
    </source>
</evidence>
<dbReference type="CDD" id="cd02037">
    <property type="entry name" value="Mrp_NBP35"/>
    <property type="match status" value="1"/>
</dbReference>
<feature type="binding site" evidence="8">
    <location>
        <begin position="106"/>
        <end position="113"/>
    </location>
    <ligand>
        <name>ATP</name>
        <dbReference type="ChEBI" id="CHEBI:30616"/>
    </ligand>
</feature>
<comment type="similarity">
    <text evidence="2">In the C-terminal section; belongs to the Mrp/NBP35 ATP-binding proteins family.</text>
</comment>
<protein>
    <recommendedName>
        <fullName evidence="8">Iron-sulfur cluster carrier protein</fullName>
    </recommendedName>
</protein>
<dbReference type="Pfam" id="PF10609">
    <property type="entry name" value="ParA"/>
    <property type="match status" value="1"/>
</dbReference>
<comment type="similarity">
    <text evidence="1">In the N-terminal section; belongs to the MIP18 family.</text>
</comment>
<dbReference type="HAMAP" id="MF_02040">
    <property type="entry name" value="Mrp_NBP35"/>
    <property type="match status" value="1"/>
</dbReference>
<evidence type="ECO:0000256" key="3">
    <source>
        <dbReference type="ARBA" id="ARBA00022723"/>
    </source>
</evidence>
<evidence type="ECO:0000256" key="5">
    <source>
        <dbReference type="ARBA" id="ARBA00022840"/>
    </source>
</evidence>
<dbReference type="PANTHER" id="PTHR42961">
    <property type="entry name" value="IRON-SULFUR PROTEIN NUBPL"/>
    <property type="match status" value="1"/>
</dbReference>
<dbReference type="RefSeq" id="WP_390325596.1">
    <property type="nucleotide sequence ID" value="NZ_JBHRTP010000054.1"/>
</dbReference>
<keyword evidence="11" id="KW-1185">Reference proteome</keyword>
<proteinExistence type="inferred from homology"/>
<name>A0ABV7F806_9BURK</name>
<dbReference type="EMBL" id="JBHRTP010000054">
    <property type="protein sequence ID" value="MFC3109695.1"/>
    <property type="molecule type" value="Genomic_DNA"/>
</dbReference>
<keyword evidence="7 8" id="KW-0411">Iron-sulfur</keyword>
<dbReference type="InterPro" id="IPR019591">
    <property type="entry name" value="Mrp/NBP35_ATP-bd"/>
</dbReference>
<keyword evidence="6 8" id="KW-0408">Iron</keyword>
<dbReference type="InterPro" id="IPR027417">
    <property type="entry name" value="P-loop_NTPase"/>
</dbReference>
<dbReference type="Pfam" id="PF01883">
    <property type="entry name" value="FeS_assembly_P"/>
    <property type="match status" value="1"/>
</dbReference>
<evidence type="ECO:0000259" key="9">
    <source>
        <dbReference type="Pfam" id="PF01883"/>
    </source>
</evidence>
<evidence type="ECO:0000256" key="1">
    <source>
        <dbReference type="ARBA" id="ARBA00007352"/>
    </source>
</evidence>
<dbReference type="InterPro" id="IPR044304">
    <property type="entry name" value="NUBPL-like"/>
</dbReference>
<comment type="similarity">
    <text evidence="8">Belongs to the Mrp/NBP35 ATP-binding proteins family.</text>
</comment>
<dbReference type="InterPro" id="IPR002744">
    <property type="entry name" value="MIP18-like"/>
</dbReference>
<evidence type="ECO:0000256" key="7">
    <source>
        <dbReference type="ARBA" id="ARBA00023014"/>
    </source>
</evidence>
<evidence type="ECO:0000256" key="8">
    <source>
        <dbReference type="HAMAP-Rule" id="MF_02040"/>
    </source>
</evidence>
<comment type="function">
    <text evidence="8">Binds and transfers iron-sulfur (Fe-S) clusters to target apoproteins. Can hydrolyze ATP.</text>
</comment>
<dbReference type="SUPFAM" id="SSF52540">
    <property type="entry name" value="P-loop containing nucleoside triphosphate hydrolases"/>
    <property type="match status" value="1"/>
</dbReference>
<dbReference type="PROSITE" id="PS01215">
    <property type="entry name" value="MRP"/>
    <property type="match status" value="1"/>
</dbReference>
<dbReference type="Gene3D" id="3.30.300.130">
    <property type="entry name" value="Fe-S cluster assembly (FSCA)"/>
    <property type="match status" value="1"/>
</dbReference>
<evidence type="ECO:0000256" key="6">
    <source>
        <dbReference type="ARBA" id="ARBA00023004"/>
    </source>
</evidence>
<sequence>MSVTVEAVKQALSTVIDPNTNKDFVSSKSAKNIQIDGADVALEIELGYPAKSQFDGIRKSVIAALRAIPGIGNVSVDVHSKVITHTVQRGVKLLPNVKNIIAIASGKGGVGKSTTAVNLALALAAEGASVGILDADIYGPSQPMMMGISGRPETIDGKTMEPLENHGLQVSSIGFMIDPDEPMVWRGPIVTQALTQLLEQTNWRDLDYLIVDMPPGTGDIQLTLSQKVPVTGAVIVTTPQDIALLDARKGLKMFEKVDIPILGVVENMSTHICTNCGHAEPIFGAGGGEKMCAEYGVEFLGGLPLTMSIRQQTDTGKPTVVADPDGPVAAIYKTIARKLAVKVAEKAKDMSSKFPSIVIKND</sequence>
<dbReference type="InterPro" id="IPR034904">
    <property type="entry name" value="FSCA_dom_sf"/>
</dbReference>
<dbReference type="SUPFAM" id="SSF117916">
    <property type="entry name" value="Fe-S cluster assembly (FSCA) domain-like"/>
    <property type="match status" value="1"/>
</dbReference>
<reference evidence="11" key="1">
    <citation type="journal article" date="2019" name="Int. J. Syst. Evol. Microbiol.">
        <title>The Global Catalogue of Microorganisms (GCM) 10K type strain sequencing project: providing services to taxonomists for standard genome sequencing and annotation.</title>
        <authorList>
            <consortium name="The Broad Institute Genomics Platform"/>
            <consortium name="The Broad Institute Genome Sequencing Center for Infectious Disease"/>
            <person name="Wu L."/>
            <person name="Ma J."/>
        </authorList>
    </citation>
    <scope>NUCLEOTIDE SEQUENCE [LARGE SCALE GENOMIC DNA]</scope>
    <source>
        <strain evidence="11">KCTC 42986</strain>
    </source>
</reference>
<dbReference type="InterPro" id="IPR033756">
    <property type="entry name" value="YlxH/NBP35"/>
</dbReference>
<gene>
    <name evidence="10" type="primary">apbC</name>
    <name evidence="10" type="ORF">ACFOFO_17275</name>
</gene>
<dbReference type="InterPro" id="IPR000808">
    <property type="entry name" value="Mrp-like_CS"/>
</dbReference>
<dbReference type="NCBIfam" id="NF008669">
    <property type="entry name" value="PRK11670.1"/>
    <property type="match status" value="1"/>
</dbReference>
<keyword evidence="4 8" id="KW-0547">Nucleotide-binding</keyword>
<dbReference type="PANTHER" id="PTHR42961:SF2">
    <property type="entry name" value="IRON-SULFUR PROTEIN NUBPL"/>
    <property type="match status" value="1"/>
</dbReference>
<evidence type="ECO:0000256" key="4">
    <source>
        <dbReference type="ARBA" id="ARBA00022741"/>
    </source>
</evidence>
<comment type="subunit">
    <text evidence="8">Homodimer.</text>
</comment>
<comment type="caution">
    <text evidence="10">The sequence shown here is derived from an EMBL/GenBank/DDBJ whole genome shotgun (WGS) entry which is preliminary data.</text>
</comment>
<keyword evidence="3 8" id="KW-0479">Metal-binding</keyword>
<dbReference type="Proteomes" id="UP001595530">
    <property type="component" value="Unassembled WGS sequence"/>
</dbReference>
<keyword evidence="8" id="KW-0378">Hydrolase</keyword>
<evidence type="ECO:0000313" key="10">
    <source>
        <dbReference type="EMBL" id="MFC3109695.1"/>
    </source>
</evidence>
<evidence type="ECO:0000256" key="2">
    <source>
        <dbReference type="ARBA" id="ARBA00008205"/>
    </source>
</evidence>
<feature type="domain" description="MIP18 family-like" evidence="9">
    <location>
        <begin position="6"/>
        <end position="76"/>
    </location>
</feature>